<keyword evidence="3" id="KW-1185">Reference proteome</keyword>
<dbReference type="Proteomes" id="UP000013827">
    <property type="component" value="Unassembled WGS sequence"/>
</dbReference>
<proteinExistence type="predicted"/>
<dbReference type="KEGG" id="ehx:EMIHUDRAFT_459707"/>
<dbReference type="HOGENOM" id="CLU_1498997_0_0_1"/>
<evidence type="ECO:0000256" key="1">
    <source>
        <dbReference type="SAM" id="MobiDB-lite"/>
    </source>
</evidence>
<dbReference type="PaxDb" id="2903-EOD12019"/>
<dbReference type="KEGG" id="ehx:EMIHUDRAFT_440838"/>
<organism evidence="2 3">
    <name type="scientific">Emiliania huxleyi (strain CCMP1516)</name>
    <dbReference type="NCBI Taxonomy" id="280463"/>
    <lineage>
        <taxon>Eukaryota</taxon>
        <taxon>Haptista</taxon>
        <taxon>Haptophyta</taxon>
        <taxon>Prymnesiophyceae</taxon>
        <taxon>Isochrysidales</taxon>
        <taxon>Noelaerhabdaceae</taxon>
        <taxon>Emiliania</taxon>
    </lineage>
</organism>
<evidence type="ECO:0000313" key="3">
    <source>
        <dbReference type="Proteomes" id="UP000013827"/>
    </source>
</evidence>
<dbReference type="RefSeq" id="XP_005788262.1">
    <property type="nucleotide sequence ID" value="XM_005788205.1"/>
</dbReference>
<evidence type="ECO:0000313" key="2">
    <source>
        <dbReference type="EnsemblProtists" id="EOD12019"/>
    </source>
</evidence>
<feature type="region of interest" description="Disordered" evidence="1">
    <location>
        <begin position="86"/>
        <end position="105"/>
    </location>
</feature>
<name>A0A0D3IL84_EMIH1</name>
<reference evidence="3" key="1">
    <citation type="journal article" date="2013" name="Nature">
        <title>Pan genome of the phytoplankton Emiliania underpins its global distribution.</title>
        <authorList>
            <person name="Read B.A."/>
            <person name="Kegel J."/>
            <person name="Klute M.J."/>
            <person name="Kuo A."/>
            <person name="Lefebvre S.C."/>
            <person name="Maumus F."/>
            <person name="Mayer C."/>
            <person name="Miller J."/>
            <person name="Monier A."/>
            <person name="Salamov A."/>
            <person name="Young J."/>
            <person name="Aguilar M."/>
            <person name="Claverie J.M."/>
            <person name="Frickenhaus S."/>
            <person name="Gonzalez K."/>
            <person name="Herman E.K."/>
            <person name="Lin Y.C."/>
            <person name="Napier J."/>
            <person name="Ogata H."/>
            <person name="Sarno A.F."/>
            <person name="Shmutz J."/>
            <person name="Schroeder D."/>
            <person name="de Vargas C."/>
            <person name="Verret F."/>
            <person name="von Dassow P."/>
            <person name="Valentin K."/>
            <person name="Van de Peer Y."/>
            <person name="Wheeler G."/>
            <person name="Dacks J.B."/>
            <person name="Delwiche C.F."/>
            <person name="Dyhrman S.T."/>
            <person name="Glockner G."/>
            <person name="John U."/>
            <person name="Richards T."/>
            <person name="Worden A.Z."/>
            <person name="Zhang X."/>
            <person name="Grigoriev I.V."/>
            <person name="Allen A.E."/>
            <person name="Bidle K."/>
            <person name="Borodovsky M."/>
            <person name="Bowler C."/>
            <person name="Brownlee C."/>
            <person name="Cock J.M."/>
            <person name="Elias M."/>
            <person name="Gladyshev V.N."/>
            <person name="Groth M."/>
            <person name="Guda C."/>
            <person name="Hadaegh A."/>
            <person name="Iglesias-Rodriguez M.D."/>
            <person name="Jenkins J."/>
            <person name="Jones B.M."/>
            <person name="Lawson T."/>
            <person name="Leese F."/>
            <person name="Lindquist E."/>
            <person name="Lobanov A."/>
            <person name="Lomsadze A."/>
            <person name="Malik S.B."/>
            <person name="Marsh M.E."/>
            <person name="Mackinder L."/>
            <person name="Mock T."/>
            <person name="Mueller-Roeber B."/>
            <person name="Pagarete A."/>
            <person name="Parker M."/>
            <person name="Probert I."/>
            <person name="Quesneville H."/>
            <person name="Raines C."/>
            <person name="Rensing S.A."/>
            <person name="Riano-Pachon D.M."/>
            <person name="Richier S."/>
            <person name="Rokitta S."/>
            <person name="Shiraiwa Y."/>
            <person name="Soanes D.M."/>
            <person name="van der Giezen M."/>
            <person name="Wahlund T.M."/>
            <person name="Williams B."/>
            <person name="Wilson W."/>
            <person name="Wolfe G."/>
            <person name="Wurch L.L."/>
        </authorList>
    </citation>
    <scope>NUCLEOTIDE SEQUENCE</scope>
</reference>
<dbReference type="GeneID" id="17258176"/>
<dbReference type="EnsemblProtists" id="EOD12019">
    <property type="protein sequence ID" value="EOD12019"/>
    <property type="gene ID" value="EMIHUDRAFT_459707"/>
</dbReference>
<dbReference type="RefSeq" id="XP_005764448.1">
    <property type="nucleotide sequence ID" value="XM_005764391.1"/>
</dbReference>
<protein>
    <submittedName>
        <fullName evidence="2">Uncharacterized protein</fullName>
    </submittedName>
</protein>
<accession>A0A0D3IL84</accession>
<dbReference type="EnsemblProtists" id="EOD35833">
    <property type="protein sequence ID" value="EOD35833"/>
    <property type="gene ID" value="EMIHUDRAFT_440838"/>
</dbReference>
<reference evidence="2" key="2">
    <citation type="submission" date="2024-10" db="UniProtKB">
        <authorList>
            <consortium name="EnsemblProtists"/>
        </authorList>
    </citation>
    <scope>IDENTIFICATION</scope>
</reference>
<sequence length="180" mass="18649">MVSLFSTSLAFTMHNHARLSSPASARAPVVSMNSLEYKFVYEQAGSNAKPAGYGKGDMKFDRQTPAPAYPKRSWASTLVYESAGANAKPLGDGKGNSPDAPAKPAMPAQVAYPALEQEFVYNSAAARATPFGDGKGNGPATALVGQVVPTSLGKANSLEYDFVYEQAAAAAAPLGDGKAN</sequence>
<dbReference type="GeneID" id="17281103"/>
<dbReference type="AlphaFoldDB" id="A0A0D3IL84"/>